<accession>A0ABT3I577</accession>
<gene>
    <name evidence="1" type="ORF">OHT75_01870</name>
</gene>
<proteinExistence type="predicted"/>
<evidence type="ECO:0000313" key="2">
    <source>
        <dbReference type="Proteomes" id="UP001163714"/>
    </source>
</evidence>
<dbReference type="RefSeq" id="WP_264724688.1">
    <property type="nucleotide sequence ID" value="NZ_JAPDMX010000002.1"/>
</dbReference>
<keyword evidence="2" id="KW-1185">Reference proteome</keyword>
<dbReference type="Proteomes" id="UP001163714">
    <property type="component" value="Unassembled WGS sequence"/>
</dbReference>
<dbReference type="EMBL" id="JAPDMX010000002">
    <property type="protein sequence ID" value="MCW3171221.1"/>
    <property type="molecule type" value="Genomic_DNA"/>
</dbReference>
<protein>
    <submittedName>
        <fullName evidence="1">Head completion/stabilization protein</fullName>
    </submittedName>
</protein>
<dbReference type="InterPro" id="IPR009225">
    <property type="entry name" value="Phage_head_completion_GpL"/>
</dbReference>
<name>A0ABT3I577_9GAMM</name>
<organism evidence="1 2">
    <name type="scientific">Shewanella subflava</name>
    <dbReference type="NCBI Taxonomy" id="2986476"/>
    <lineage>
        <taxon>Bacteria</taxon>
        <taxon>Pseudomonadati</taxon>
        <taxon>Pseudomonadota</taxon>
        <taxon>Gammaproteobacteria</taxon>
        <taxon>Alteromonadales</taxon>
        <taxon>Shewanellaceae</taxon>
        <taxon>Shewanella</taxon>
    </lineage>
</organism>
<evidence type="ECO:0000313" key="1">
    <source>
        <dbReference type="EMBL" id="MCW3171221.1"/>
    </source>
</evidence>
<dbReference type="Pfam" id="PF05926">
    <property type="entry name" value="Phage_GPL"/>
    <property type="match status" value="1"/>
</dbReference>
<comment type="caution">
    <text evidence="1">The sequence shown here is derived from an EMBL/GenBank/DDBJ whole genome shotgun (WGS) entry which is preliminary data.</text>
</comment>
<reference evidence="1" key="1">
    <citation type="submission" date="2022-10" db="EMBL/GenBank/DDBJ databases">
        <title>Shewanella flava sp. nov, isolated from the estuary of the Fenhe River into the Yellow River.</title>
        <authorList>
            <person name="Li Y."/>
        </authorList>
    </citation>
    <scope>NUCLEOTIDE SEQUENCE</scope>
    <source>
        <strain evidence="1">FYR11-62</strain>
    </source>
</reference>
<sequence length="153" mass="16845">MSFGFEATAQDSIAIDIGSNWPALSTGEFRQHRRIPEMFEEAVLADSLNRSVAEVQQQILNFIISNDETDKDVPFALSASLVPDFSEQQISIYRGAVYARSHADLLGYFSAVDQKDAGNNKAQDDEQQNTILAQSNRSVRLLLGLGRAGVHSL</sequence>